<dbReference type="OrthoDB" id="543156at2759"/>
<gene>
    <name evidence="2" type="ORF">ARMOST_04248</name>
</gene>
<evidence type="ECO:0000313" key="3">
    <source>
        <dbReference type="Proteomes" id="UP000219338"/>
    </source>
</evidence>
<sequence length="112" mass="12424">MKAAILVVLFAVLSVLAQSNESVSVNYDIIVFPAFQALDVFGPLHHKHALLRILTQPLHHHWTLDPKPQSSQMNSADCNFNPSYPPIPARIAGCAHRAGGPLHMRLKAQCYY</sequence>
<feature type="chain" id="PRO_5012786528" evidence="1">
    <location>
        <begin position="18"/>
        <end position="112"/>
    </location>
</feature>
<dbReference type="Proteomes" id="UP000219338">
    <property type="component" value="Unassembled WGS sequence"/>
</dbReference>
<keyword evidence="3" id="KW-1185">Reference proteome</keyword>
<name>A0A284QWU2_ARMOS</name>
<reference evidence="3" key="1">
    <citation type="journal article" date="2017" name="Nat. Ecol. Evol.">
        <title>Genome expansion and lineage-specific genetic innovations in the forest pathogenic fungi Armillaria.</title>
        <authorList>
            <person name="Sipos G."/>
            <person name="Prasanna A.N."/>
            <person name="Walter M.C."/>
            <person name="O'Connor E."/>
            <person name="Balint B."/>
            <person name="Krizsan K."/>
            <person name="Kiss B."/>
            <person name="Hess J."/>
            <person name="Varga T."/>
            <person name="Slot J."/>
            <person name="Riley R."/>
            <person name="Boka B."/>
            <person name="Rigling D."/>
            <person name="Barry K."/>
            <person name="Lee J."/>
            <person name="Mihaltcheva S."/>
            <person name="LaButti K."/>
            <person name="Lipzen A."/>
            <person name="Waldron R."/>
            <person name="Moloney N.M."/>
            <person name="Sperisen C."/>
            <person name="Kredics L."/>
            <person name="Vagvoelgyi C."/>
            <person name="Patrignani A."/>
            <person name="Fitzpatrick D."/>
            <person name="Nagy I."/>
            <person name="Doyle S."/>
            <person name="Anderson J.B."/>
            <person name="Grigoriev I.V."/>
            <person name="Gueldener U."/>
            <person name="Muensterkoetter M."/>
            <person name="Nagy L.G."/>
        </authorList>
    </citation>
    <scope>NUCLEOTIDE SEQUENCE [LARGE SCALE GENOMIC DNA]</scope>
    <source>
        <strain evidence="3">C18/9</strain>
    </source>
</reference>
<protein>
    <submittedName>
        <fullName evidence="2">Uncharacterized protein</fullName>
    </submittedName>
</protein>
<proteinExistence type="predicted"/>
<feature type="signal peptide" evidence="1">
    <location>
        <begin position="1"/>
        <end position="17"/>
    </location>
</feature>
<organism evidence="2 3">
    <name type="scientific">Armillaria ostoyae</name>
    <name type="common">Armillaria root rot fungus</name>
    <dbReference type="NCBI Taxonomy" id="47428"/>
    <lineage>
        <taxon>Eukaryota</taxon>
        <taxon>Fungi</taxon>
        <taxon>Dikarya</taxon>
        <taxon>Basidiomycota</taxon>
        <taxon>Agaricomycotina</taxon>
        <taxon>Agaricomycetes</taxon>
        <taxon>Agaricomycetidae</taxon>
        <taxon>Agaricales</taxon>
        <taxon>Marasmiineae</taxon>
        <taxon>Physalacriaceae</taxon>
        <taxon>Armillaria</taxon>
    </lineage>
</organism>
<accession>A0A284QWU2</accession>
<evidence type="ECO:0000313" key="2">
    <source>
        <dbReference type="EMBL" id="SJL00933.1"/>
    </source>
</evidence>
<keyword evidence="1" id="KW-0732">Signal</keyword>
<dbReference type="AlphaFoldDB" id="A0A284QWU2"/>
<evidence type="ECO:0000256" key="1">
    <source>
        <dbReference type="SAM" id="SignalP"/>
    </source>
</evidence>
<dbReference type="EMBL" id="FUEG01000002">
    <property type="protein sequence ID" value="SJL00933.1"/>
    <property type="molecule type" value="Genomic_DNA"/>
</dbReference>